<accession>A0A2M4D306</accession>
<dbReference type="AlphaFoldDB" id="A0A2M4D306"/>
<evidence type="ECO:0000313" key="1">
    <source>
        <dbReference type="EMBL" id="MBW71962.1"/>
    </source>
</evidence>
<name>A0A2M4D306_ANODA</name>
<protein>
    <submittedName>
        <fullName evidence="1">Putative secreted protein</fullName>
    </submittedName>
</protein>
<organism evidence="1">
    <name type="scientific">Anopheles darlingi</name>
    <name type="common">Mosquito</name>
    <dbReference type="NCBI Taxonomy" id="43151"/>
    <lineage>
        <taxon>Eukaryota</taxon>
        <taxon>Metazoa</taxon>
        <taxon>Ecdysozoa</taxon>
        <taxon>Arthropoda</taxon>
        <taxon>Hexapoda</taxon>
        <taxon>Insecta</taxon>
        <taxon>Pterygota</taxon>
        <taxon>Neoptera</taxon>
        <taxon>Endopterygota</taxon>
        <taxon>Diptera</taxon>
        <taxon>Nematocera</taxon>
        <taxon>Culicoidea</taxon>
        <taxon>Culicidae</taxon>
        <taxon>Anophelinae</taxon>
        <taxon>Anopheles</taxon>
    </lineage>
</organism>
<reference evidence="1" key="1">
    <citation type="submission" date="2018-01" db="EMBL/GenBank/DDBJ databases">
        <title>An insight into the sialome of Amazonian anophelines.</title>
        <authorList>
            <person name="Ribeiro J.M."/>
            <person name="Scarpassa V."/>
            <person name="Calvo E."/>
        </authorList>
    </citation>
    <scope>NUCLEOTIDE SEQUENCE</scope>
</reference>
<sequence>MFPVDFSMLSPTMLLLLFAPLPPSALIVIDPVVILDALLSSDMFFSFFTSVAESFSFADLDSSSTLELVAVASSASSQ</sequence>
<proteinExistence type="predicted"/>
<dbReference type="EMBL" id="GGFL01007784">
    <property type="protein sequence ID" value="MBW71962.1"/>
    <property type="molecule type" value="Transcribed_RNA"/>
</dbReference>